<dbReference type="InterPro" id="IPR014710">
    <property type="entry name" value="RmlC-like_jellyroll"/>
</dbReference>
<gene>
    <name evidence="6" type="ORF">CGU03_07420</name>
</gene>
<accession>A0A271VTY8</accession>
<name>A0A271VTY8_VIBMT</name>
<dbReference type="PROSITE" id="PS01124">
    <property type="entry name" value="HTH_ARAC_FAMILY_2"/>
    <property type="match status" value="1"/>
</dbReference>
<dbReference type="RefSeq" id="WP_055044871.1">
    <property type="nucleotide sequence ID" value="NZ_LBGR01000018.1"/>
</dbReference>
<dbReference type="InterPro" id="IPR003313">
    <property type="entry name" value="AraC-bd"/>
</dbReference>
<evidence type="ECO:0000313" key="7">
    <source>
        <dbReference type="Proteomes" id="UP000216173"/>
    </source>
</evidence>
<dbReference type="Pfam" id="PF12833">
    <property type="entry name" value="HTH_18"/>
    <property type="match status" value="1"/>
</dbReference>
<dbReference type="GO" id="GO:0043565">
    <property type="term" value="F:sequence-specific DNA binding"/>
    <property type="evidence" value="ECO:0007669"/>
    <property type="project" value="InterPro"/>
</dbReference>
<keyword evidence="1" id="KW-0678">Repressor</keyword>
<dbReference type="SUPFAM" id="SSF46689">
    <property type="entry name" value="Homeodomain-like"/>
    <property type="match status" value="1"/>
</dbReference>
<feature type="domain" description="HTH araC/xylS-type" evidence="5">
    <location>
        <begin position="165"/>
        <end position="265"/>
    </location>
</feature>
<evidence type="ECO:0000256" key="1">
    <source>
        <dbReference type="ARBA" id="ARBA00022491"/>
    </source>
</evidence>
<dbReference type="CDD" id="cd06124">
    <property type="entry name" value="cupin_NimR-like_N"/>
    <property type="match status" value="1"/>
</dbReference>
<dbReference type="SMART" id="SM00342">
    <property type="entry name" value="HTH_ARAC"/>
    <property type="match status" value="1"/>
</dbReference>
<dbReference type="Gene3D" id="2.60.120.10">
    <property type="entry name" value="Jelly Rolls"/>
    <property type="match status" value="1"/>
</dbReference>
<dbReference type="InterPro" id="IPR011051">
    <property type="entry name" value="RmlC_Cupin_sf"/>
</dbReference>
<dbReference type="SUPFAM" id="SSF51182">
    <property type="entry name" value="RmlC-like cupins"/>
    <property type="match status" value="1"/>
</dbReference>
<dbReference type="Pfam" id="PF02311">
    <property type="entry name" value="AraC_binding"/>
    <property type="match status" value="1"/>
</dbReference>
<dbReference type="PANTHER" id="PTHR11019">
    <property type="entry name" value="HTH-TYPE TRANSCRIPTIONAL REGULATOR NIMR"/>
    <property type="match status" value="1"/>
</dbReference>
<dbReference type="AlphaFoldDB" id="A0A271VTY8"/>
<protein>
    <submittedName>
        <fullName evidence="6">AraC family transcriptional regulator</fullName>
    </submittedName>
</protein>
<dbReference type="InterPro" id="IPR009057">
    <property type="entry name" value="Homeodomain-like_sf"/>
</dbReference>
<dbReference type="InterPro" id="IPR018060">
    <property type="entry name" value="HTH_AraC"/>
</dbReference>
<dbReference type="Gene3D" id="1.10.10.60">
    <property type="entry name" value="Homeodomain-like"/>
    <property type="match status" value="1"/>
</dbReference>
<dbReference type="PANTHER" id="PTHR11019:SF199">
    <property type="entry name" value="HTH-TYPE TRANSCRIPTIONAL REGULATOR NIMR"/>
    <property type="match status" value="1"/>
</dbReference>
<dbReference type="Proteomes" id="UP000216173">
    <property type="component" value="Unassembled WGS sequence"/>
</dbReference>
<sequence>MPKPISKTTLFTPSDAPFILDPSKPVLTHARDMQAETGIEPHSHPRSQLLWAAKGVLRVRSDTAVWVVPSTHAVWIPSGLPHQVVCETLAHTRNLYIDPSFIVRAQDEKVVMVSMSSLMREIILRLTENVQPYRPEALHRLGLVAIDELEGLVSVDTHLPAGSDPRLSRVIQRLIREPQANFSLAELAEIGGASIRTIERLFKSETGLTYRQWRQRFRLLNALEKLHQGGSTTAVAHDLGYLSVSSFSAAFKAEFGRTPQEYASHRTLNNGGFSTCSKAPL</sequence>
<dbReference type="EMBL" id="NMSH01000008">
    <property type="protein sequence ID" value="PAR21531.1"/>
    <property type="molecule type" value="Genomic_DNA"/>
</dbReference>
<evidence type="ECO:0000256" key="4">
    <source>
        <dbReference type="ARBA" id="ARBA00023163"/>
    </source>
</evidence>
<reference evidence="7" key="1">
    <citation type="submission" date="2017-07" db="EMBL/GenBank/DDBJ databases">
        <authorList>
            <person name="Boucher Y."/>
            <person name="Orata F.D."/>
        </authorList>
    </citation>
    <scope>NUCLEOTIDE SEQUENCE [LARGE SCALE GENOMIC DNA]</scope>
    <source>
        <strain evidence="7">OYP9E10</strain>
    </source>
</reference>
<dbReference type="FunFam" id="1.10.10.60:FF:000132">
    <property type="entry name" value="AraC family transcriptional regulator"/>
    <property type="match status" value="1"/>
</dbReference>
<comment type="caution">
    <text evidence="6">The sequence shown here is derived from an EMBL/GenBank/DDBJ whole genome shotgun (WGS) entry which is preliminary data.</text>
</comment>
<evidence type="ECO:0000259" key="5">
    <source>
        <dbReference type="PROSITE" id="PS01124"/>
    </source>
</evidence>
<keyword evidence="4" id="KW-0804">Transcription</keyword>
<keyword evidence="3" id="KW-0238">DNA-binding</keyword>
<evidence type="ECO:0000313" key="6">
    <source>
        <dbReference type="EMBL" id="PAR21531.1"/>
    </source>
</evidence>
<dbReference type="GO" id="GO:0003700">
    <property type="term" value="F:DNA-binding transcription factor activity"/>
    <property type="evidence" value="ECO:0007669"/>
    <property type="project" value="InterPro"/>
</dbReference>
<keyword evidence="2" id="KW-0805">Transcription regulation</keyword>
<evidence type="ECO:0000256" key="2">
    <source>
        <dbReference type="ARBA" id="ARBA00023015"/>
    </source>
</evidence>
<proteinExistence type="predicted"/>
<organism evidence="6 7">
    <name type="scientific">Vibrio metoecus</name>
    <dbReference type="NCBI Taxonomy" id="1481663"/>
    <lineage>
        <taxon>Bacteria</taxon>
        <taxon>Pseudomonadati</taxon>
        <taxon>Pseudomonadota</taxon>
        <taxon>Gammaproteobacteria</taxon>
        <taxon>Vibrionales</taxon>
        <taxon>Vibrionaceae</taxon>
        <taxon>Vibrio</taxon>
    </lineage>
</organism>
<evidence type="ECO:0000256" key="3">
    <source>
        <dbReference type="ARBA" id="ARBA00023125"/>
    </source>
</evidence>